<evidence type="ECO:0000256" key="13">
    <source>
        <dbReference type="ARBA" id="ARBA00022741"/>
    </source>
</evidence>
<dbReference type="InterPro" id="IPR000217">
    <property type="entry name" value="Tubulin"/>
</dbReference>
<gene>
    <name evidence="29" type="primary">CCH1</name>
    <name evidence="29" type="ORF">MVES_001822</name>
</gene>
<feature type="transmembrane region" description="Helical" evidence="27">
    <location>
        <begin position="2085"/>
        <end position="2110"/>
    </location>
</feature>
<keyword evidence="16 27" id="KW-1133">Transmembrane helix</keyword>
<dbReference type="PROSITE" id="PS50222">
    <property type="entry name" value="EF_HAND_2"/>
    <property type="match status" value="1"/>
</dbReference>
<keyword evidence="22" id="KW-0407">Ion channel</keyword>
<dbReference type="PROSITE" id="PS00227">
    <property type="entry name" value="TUBULIN"/>
    <property type="match status" value="1"/>
</dbReference>
<evidence type="ECO:0000256" key="6">
    <source>
        <dbReference type="ARBA" id="ARBA00022475"/>
    </source>
</evidence>
<dbReference type="SMART" id="SM00864">
    <property type="entry name" value="Tubulin"/>
    <property type="match status" value="1"/>
</dbReference>
<feature type="transmembrane region" description="Helical" evidence="27">
    <location>
        <begin position="1157"/>
        <end position="1177"/>
    </location>
</feature>
<feature type="region of interest" description="Disordered" evidence="26">
    <location>
        <begin position="2545"/>
        <end position="2606"/>
    </location>
</feature>
<keyword evidence="20" id="KW-0325">Glycoprotein</keyword>
<evidence type="ECO:0000256" key="10">
    <source>
        <dbReference type="ARBA" id="ARBA00022673"/>
    </source>
</evidence>
<dbReference type="PANTHER" id="PTHR45628">
    <property type="entry name" value="VOLTAGE-DEPENDENT CALCIUM CHANNEL TYPE A SUBUNIT ALPHA-1"/>
    <property type="match status" value="1"/>
</dbReference>
<dbReference type="SUPFAM" id="SSF52490">
    <property type="entry name" value="Tubulin nucleotide-binding domain-like"/>
    <property type="match status" value="1"/>
</dbReference>
<dbReference type="GO" id="GO:0098703">
    <property type="term" value="P:calcium ion import across plasma membrane"/>
    <property type="evidence" value="ECO:0007669"/>
    <property type="project" value="TreeGrafter"/>
</dbReference>
<feature type="region of interest" description="Disordered" evidence="26">
    <location>
        <begin position="2279"/>
        <end position="2331"/>
    </location>
</feature>
<feature type="transmembrane region" description="Helical" evidence="27">
    <location>
        <begin position="1077"/>
        <end position="1103"/>
    </location>
</feature>
<comment type="similarity">
    <text evidence="24">Belongs to the calcium channel alpha-1 subunit (TC 1.A.1.11) family.</text>
</comment>
<dbReference type="GO" id="GO:0000930">
    <property type="term" value="C:gamma-tubulin complex"/>
    <property type="evidence" value="ECO:0007669"/>
    <property type="project" value="InterPro"/>
</dbReference>
<feature type="compositionally biased region" description="Low complexity" evidence="26">
    <location>
        <begin position="2295"/>
        <end position="2304"/>
    </location>
</feature>
<feature type="transmembrane region" description="Helical" evidence="27">
    <location>
        <begin position="1999"/>
        <end position="2019"/>
    </location>
</feature>
<dbReference type="InterPro" id="IPR018316">
    <property type="entry name" value="Tubulin/FtsZ_2-layer-sand-dom"/>
</dbReference>
<dbReference type="GO" id="GO:0008331">
    <property type="term" value="F:high voltage-gated calcium channel activity"/>
    <property type="evidence" value="ECO:0007669"/>
    <property type="project" value="TreeGrafter"/>
</dbReference>
<feature type="transmembrane region" description="Helical" evidence="27">
    <location>
        <begin position="1758"/>
        <end position="1781"/>
    </location>
</feature>
<dbReference type="FunFam" id="3.30.1330.20:FF:000003">
    <property type="entry name" value="Tubulin gamma chain"/>
    <property type="match status" value="1"/>
</dbReference>
<dbReference type="GO" id="GO:0000278">
    <property type="term" value="P:mitotic cell cycle"/>
    <property type="evidence" value="ECO:0007669"/>
    <property type="project" value="UniProtKB-ARBA"/>
</dbReference>
<dbReference type="InterPro" id="IPR003008">
    <property type="entry name" value="Tubulin_FtsZ_GTPase"/>
</dbReference>
<keyword evidence="5" id="KW-0813">Transport</keyword>
<keyword evidence="10" id="KW-0107">Calcium channel</keyword>
<dbReference type="InterPro" id="IPR036525">
    <property type="entry name" value="Tubulin/FtsZ_GTPase_sf"/>
</dbReference>
<evidence type="ECO:0000256" key="15">
    <source>
        <dbReference type="ARBA" id="ARBA00022882"/>
    </source>
</evidence>
<feature type="transmembrane region" description="Helical" evidence="27">
    <location>
        <begin position="1280"/>
        <end position="1306"/>
    </location>
</feature>
<evidence type="ECO:0000256" key="20">
    <source>
        <dbReference type="ARBA" id="ARBA00023180"/>
    </source>
</evidence>
<dbReference type="InterPro" id="IPR017975">
    <property type="entry name" value="Tubulin_CS"/>
</dbReference>
<feature type="transmembrane region" description="Helical" evidence="27">
    <location>
        <begin position="2031"/>
        <end position="2050"/>
    </location>
</feature>
<dbReference type="OrthoDB" id="416585at2759"/>
<organism evidence="29 30">
    <name type="scientific">Malassezia vespertilionis</name>
    <dbReference type="NCBI Taxonomy" id="2020962"/>
    <lineage>
        <taxon>Eukaryota</taxon>
        <taxon>Fungi</taxon>
        <taxon>Dikarya</taxon>
        <taxon>Basidiomycota</taxon>
        <taxon>Ustilaginomycotina</taxon>
        <taxon>Malasseziomycetes</taxon>
        <taxon>Malasseziales</taxon>
        <taxon>Malasseziaceae</taxon>
        <taxon>Malassezia</taxon>
    </lineage>
</organism>
<feature type="region of interest" description="Disordered" evidence="26">
    <location>
        <begin position="534"/>
        <end position="566"/>
    </location>
</feature>
<evidence type="ECO:0000256" key="9">
    <source>
        <dbReference type="ARBA" id="ARBA00022568"/>
    </source>
</evidence>
<dbReference type="GO" id="GO:0007020">
    <property type="term" value="P:microtubule nucleation"/>
    <property type="evidence" value="ECO:0007669"/>
    <property type="project" value="InterPro"/>
</dbReference>
<dbReference type="GO" id="GO:0005874">
    <property type="term" value="C:microtubule"/>
    <property type="evidence" value="ECO:0007669"/>
    <property type="project" value="UniProtKB-KW"/>
</dbReference>
<keyword evidence="11 27" id="KW-0812">Transmembrane</keyword>
<dbReference type="Pfam" id="PF03953">
    <property type="entry name" value="Tubulin_C"/>
    <property type="match status" value="1"/>
</dbReference>
<dbReference type="InterPro" id="IPR011992">
    <property type="entry name" value="EF-hand-dom_pair"/>
</dbReference>
<dbReference type="PANTHER" id="PTHR45628:SF7">
    <property type="entry name" value="VOLTAGE-DEPENDENT CALCIUM CHANNEL TYPE A SUBUNIT ALPHA-1"/>
    <property type="match status" value="1"/>
</dbReference>
<evidence type="ECO:0000256" key="1">
    <source>
        <dbReference type="ARBA" id="ARBA00004317"/>
    </source>
</evidence>
<dbReference type="EMBL" id="KZ454989">
    <property type="protein sequence ID" value="PKI84229.1"/>
    <property type="molecule type" value="Genomic_DNA"/>
</dbReference>
<dbReference type="GO" id="GO:0005525">
    <property type="term" value="F:GTP binding"/>
    <property type="evidence" value="ECO:0007669"/>
    <property type="project" value="UniProtKB-KW"/>
</dbReference>
<keyword evidence="14" id="KW-0106">Calcium</keyword>
<feature type="transmembrane region" description="Helical" evidence="27">
    <location>
        <begin position="1966"/>
        <end position="1987"/>
    </location>
</feature>
<evidence type="ECO:0000256" key="25">
    <source>
        <dbReference type="ARBA" id="ARBA00067459"/>
    </source>
</evidence>
<feature type="transmembrane region" description="Helical" evidence="27">
    <location>
        <begin position="1709"/>
        <end position="1732"/>
    </location>
</feature>
<feature type="transmembrane region" description="Helical" evidence="27">
    <location>
        <begin position="665"/>
        <end position="685"/>
    </location>
</feature>
<evidence type="ECO:0000256" key="23">
    <source>
        <dbReference type="ARBA" id="ARBA00033229"/>
    </source>
</evidence>
<feature type="transmembrane region" description="Helical" evidence="27">
    <location>
        <begin position="1227"/>
        <end position="1245"/>
    </location>
</feature>
<dbReference type="Proteomes" id="UP000232875">
    <property type="component" value="Unassembled WGS sequence"/>
</dbReference>
<evidence type="ECO:0000256" key="27">
    <source>
        <dbReference type="SAM" id="Phobius"/>
    </source>
</evidence>
<dbReference type="InterPro" id="IPR027359">
    <property type="entry name" value="Volt_channel_dom_sf"/>
</dbReference>
<feature type="compositionally biased region" description="Basic and acidic residues" evidence="26">
    <location>
        <begin position="2582"/>
        <end position="2594"/>
    </location>
</feature>
<keyword evidence="8" id="KW-0597">Phosphoprotein</keyword>
<dbReference type="InterPro" id="IPR005821">
    <property type="entry name" value="Ion_trans_dom"/>
</dbReference>
<evidence type="ECO:0000256" key="4">
    <source>
        <dbReference type="ARBA" id="ARBA00018848"/>
    </source>
</evidence>
<accession>A0A2N1JCF9</accession>
<dbReference type="InterPro" id="IPR037103">
    <property type="entry name" value="Tubulin/FtsZ-like_C"/>
</dbReference>
<reference evidence="29 30" key="1">
    <citation type="submission" date="2017-10" db="EMBL/GenBank/DDBJ databases">
        <title>A novel species of cold-tolerant Malassezia isolated from bats.</title>
        <authorList>
            <person name="Lorch J.M."/>
            <person name="Palmer J.M."/>
            <person name="Vanderwolf K.J."/>
            <person name="Schmidt K.Z."/>
            <person name="Verant M.L."/>
            <person name="Weller T.J."/>
            <person name="Blehert D.S."/>
        </authorList>
    </citation>
    <scope>NUCLEOTIDE SEQUENCE [LARGE SCALE GENOMIC DNA]</scope>
    <source>
        <strain evidence="29 30">NWHC:44797-103</strain>
    </source>
</reference>
<evidence type="ECO:0000256" key="11">
    <source>
        <dbReference type="ARBA" id="ARBA00022692"/>
    </source>
</evidence>
<feature type="transmembrane region" description="Helical" evidence="27">
    <location>
        <begin position="1670"/>
        <end position="1688"/>
    </location>
</feature>
<dbReference type="GO" id="GO:0005509">
    <property type="term" value="F:calcium ion binding"/>
    <property type="evidence" value="ECO:0007669"/>
    <property type="project" value="InterPro"/>
</dbReference>
<dbReference type="InterPro" id="IPR002048">
    <property type="entry name" value="EF_hand_dom"/>
</dbReference>
<dbReference type="FunFam" id="1.10.287.600:FF:000004">
    <property type="entry name" value="Tubulin gamma chain"/>
    <property type="match status" value="1"/>
</dbReference>
<dbReference type="FunFam" id="1.10.287.70:FF:000153">
    <property type="entry name" value="High-affinity cell membrane calcium channel protein"/>
    <property type="match status" value="1"/>
</dbReference>
<dbReference type="PRINTS" id="PR01161">
    <property type="entry name" value="TUBULIN"/>
</dbReference>
<keyword evidence="12" id="KW-0493">Microtubule</keyword>
<feature type="domain" description="EF-hand" evidence="28">
    <location>
        <begin position="2222"/>
        <end position="2257"/>
    </location>
</feature>
<dbReference type="FunFam" id="1.10.287.70:FF:000093">
    <property type="entry name" value="Calcium channel subunit Cch1"/>
    <property type="match status" value="1"/>
</dbReference>
<dbReference type="Gene3D" id="3.30.1330.20">
    <property type="entry name" value="Tubulin/FtsZ, C-terminal domain"/>
    <property type="match status" value="1"/>
</dbReference>
<evidence type="ECO:0000256" key="26">
    <source>
        <dbReference type="SAM" id="MobiDB-lite"/>
    </source>
</evidence>
<dbReference type="Pfam" id="PF00520">
    <property type="entry name" value="Ion_trans"/>
    <property type="match status" value="4"/>
</dbReference>
<evidence type="ECO:0000256" key="19">
    <source>
        <dbReference type="ARBA" id="ARBA00023136"/>
    </source>
</evidence>
<dbReference type="SUPFAM" id="SSF81324">
    <property type="entry name" value="Voltage-gated potassium channels"/>
    <property type="match status" value="4"/>
</dbReference>
<evidence type="ECO:0000256" key="5">
    <source>
        <dbReference type="ARBA" id="ARBA00022448"/>
    </source>
</evidence>
<dbReference type="Gene3D" id="3.40.50.1440">
    <property type="entry name" value="Tubulin/FtsZ, GTPase domain"/>
    <property type="match status" value="1"/>
</dbReference>
<dbReference type="SMART" id="SM00865">
    <property type="entry name" value="Tubulin_C"/>
    <property type="match status" value="1"/>
</dbReference>
<keyword evidence="21" id="KW-0206">Cytoskeleton</keyword>
<protein>
    <recommendedName>
        <fullName evidence="25">Calcium-channel protein CCH1</fullName>
    </recommendedName>
    <alternativeName>
        <fullName evidence="23">Gamma-tubulin</fullName>
    </alternativeName>
    <alternativeName>
        <fullName evidence="4">Tubulin gamma chain</fullName>
    </alternativeName>
</protein>
<evidence type="ECO:0000256" key="8">
    <source>
        <dbReference type="ARBA" id="ARBA00022553"/>
    </source>
</evidence>
<keyword evidence="13" id="KW-0547">Nucleotide-binding</keyword>
<dbReference type="GO" id="GO:0031122">
    <property type="term" value="P:cytoplasmic microtubule organization"/>
    <property type="evidence" value="ECO:0007669"/>
    <property type="project" value="InterPro"/>
</dbReference>
<evidence type="ECO:0000259" key="28">
    <source>
        <dbReference type="PROSITE" id="PS50222"/>
    </source>
</evidence>
<evidence type="ECO:0000256" key="21">
    <source>
        <dbReference type="ARBA" id="ARBA00023212"/>
    </source>
</evidence>
<keyword evidence="7" id="KW-0963">Cytoplasm</keyword>
<evidence type="ECO:0000256" key="3">
    <source>
        <dbReference type="ARBA" id="ARBA00009636"/>
    </source>
</evidence>
<evidence type="ECO:0000256" key="18">
    <source>
        <dbReference type="ARBA" id="ARBA00023134"/>
    </source>
</evidence>
<keyword evidence="18" id="KW-0342">GTP-binding</keyword>
<feature type="transmembrane region" description="Helical" evidence="27">
    <location>
        <begin position="943"/>
        <end position="963"/>
    </location>
</feature>
<evidence type="ECO:0000256" key="7">
    <source>
        <dbReference type="ARBA" id="ARBA00022490"/>
    </source>
</evidence>
<keyword evidence="9" id="KW-0109">Calcium transport</keyword>
<feature type="transmembrane region" description="Helical" evidence="27">
    <location>
        <begin position="1886"/>
        <end position="1909"/>
    </location>
</feature>
<keyword evidence="30" id="KW-1185">Reference proteome</keyword>
<name>A0A2N1JCF9_9BASI</name>
<dbReference type="InterPro" id="IPR008280">
    <property type="entry name" value="Tub_FtsZ_C"/>
</dbReference>
<evidence type="ECO:0000256" key="24">
    <source>
        <dbReference type="ARBA" id="ARBA00061395"/>
    </source>
</evidence>
<dbReference type="CDD" id="cd02188">
    <property type="entry name" value="gamma_tubulin"/>
    <property type="match status" value="1"/>
</dbReference>
<keyword evidence="15" id="KW-0851">Voltage-gated channel</keyword>
<dbReference type="GO" id="GO:0005816">
    <property type="term" value="C:spindle pole body"/>
    <property type="evidence" value="ECO:0007669"/>
    <property type="project" value="UniProtKB-SubCell"/>
</dbReference>
<sequence length="2606" mass="296836">MPREIITLQAGQCGNQIGSQFWENLCREHGIAQDGTLEEYASEGLAEDRKDVFFYQADDEHYIPRAILVDLEPRVINNIMTGPYKSLYNPENVYSNQSGGGAGNNWAQGYAAGEKVADELIEMVDREADGSDSLGGFFLLHSIAGGTGSGLGSFLMERLNDAFPKKQLQTYSVFPNSEETSDVVVQPYNSVLTMKRLVNNADSVIVLDNAQLSRIASDRLHLQNPSYSQTNQLVSTVMSASTTTLRYPGYMNNDLVGILASLIPSPRAHFLMTSYTPFTSDTVDRGKDTMKTTVLDVMRRLLQPKNRMVSISGASKSSCYMSVMNIIQGDVDPRDVHKSLLRIRERHLASFVPWGPASIQVALSRRSPYVASSHRVSGLMLANHTGIAGLFKRTADQYDRLRKRNAFLDMYKRESLFSGDLTEFDEARETVAELMAEYRAAEHADYITGPDAAPFSQADEKHFLDNYEEREHLSDDFEYEPSVTTKRSDTNPRYSSSSVLLDAFEAYQLSSDDIENGADHASLLANQKSAGWSEYLPTDGIDEHSQAPYGPDDEESRDETTHSRHCLRHARRSEARLSDFFHNLVDSSRHAVSQANEQLRNTHKFSRRNTSDAAEQQWLPMKETRESSVPLHTVPLHEQLRGKTLMYFGPTHPLRVMLARLLFSWWFEPLILAIIVMQLVVLIISSSRNVVKHPLLDDWLSGPEAVVLLVVFSIYTMEMGARIIVSGLLIDPPPLTNAQGRRGSVASESSKEGLEHDEVPLHMQSNTRYVLGQWLMQLRRFLKREMYPYGPLAREYTDSHTSRFQPTEGVARGRQDVYGNVDHRIGAPFTVPYARSYAEERSPFFTVWRSFLTVCVRFTHSITGDPAEMTNRAYLRHSWQRVDIISIISYWIALSLQISHTQTMPNRHIYLFRALSVLRCARLMMVPDGTATILLSLKRVAPLLFRVAYFMLFFVLLFAIIGTQSFEGSYRRRCVWIGDLNNEPGMNYTLSQICGGSWDPRNSSAKMGHVEFDGGFTDNHPKGYICPYGQLCVEQAENPYNNVLSFDNVFTSLLEVFVVISLNGWSDIMYDMIDADYYSAVIYFIFGIMLLNFWLANLFVAVISHSFASLSAQTQHSAFAAITIHGEEEQVAAEQQQPPAQHARRQQWHKAQMYKRLWGWTKYLWLVAIILSLGIQGSQSSYQYPDTVLWRRRAERGLTIAFDVEIVLRFVAYALDGTAQEFFRRRHNLLDFFLAVITSIIQIPVVHRSGWYPWLTFFQLARFYRVIAAIPRMRLMLLRVVGSVSGLLNMIVFLLMMIFMAALFSIQLFRGDIRDVSVEGEQEEMVWKQLFNGFLGVYQIFSSENWTHVLLNVISSEKRFNQQVISGIFLVCWFIFANFIVLQMLIAVINENFRVAEGDKYKRQMERYLRRSEPVPQSRMVKFMQMWSPFRAQRALPQLAAQGEAEAPSHLMSVSAIAGASPEKDEDEPRSLFMQLVTPDRAGQAMDTLQRMLRLDKPHEHAHLKSIQARMLSGRGRNNNHPAMYDFEHVYYEEDEETRLLAGQQNIRNMREDLGLIDGDQDRQGFLENYANQPHNERIQLARTIAEYPMYDRSWFMFSSRNPIRRFCQTLTPCSHGERLFGRPMSRLRNYIFQTIIFGAIVGSVVAAGIATPKYRKHYYAEHGTIFKTWFSGVELSLSVIFVLEFFVKTIADGFIFTPNAYIYNIWNLLDMFVFIAILINVISEFVVVGGVSNFTRALKALRVLRLINLSSLMRDTFHAVMIAGAGRILDAAMLALLYIIPYAVWGQNLFAGLLYACNDDSPGILTKLDCHGEYSSQPLNWAFLAPRAWKNPTQGSMYSFDDFKSSLLILFEIVSLEGWINVMTAAMSIVGRDQQPQADHSQHNAIFFLIYNLIGAVSVLTLFVSVIIENFQRYSGAAYLTTEQRQWVDLKRQLLRQGASKRPKNIPTNAFAKWCYNAATKKKGWWLRSMTLMHLCILIILMTQSFDDSFWARRLRSGIFIICGLVYLLDIIVTLVGLGFSGFRRNLWNWYDVVVVCGVLGTTIPALVLPDSTKVYAQLQKIFLTGVALKLVQRNDALNQLFKTAIGSLPAIFSIFLLWLTMFFVWAIMLVEIFGLTKWGQNETHAKNLSSLWGTLVFLFMTSTGEGWNGYMHDYTVQPPICTPSSNYLESDCGSLAWAYFLFITWNIISMFIFLNMFTGTVVENFSYVYHLQGSTALSREQMRMIKDAWRKFDPQGHGYIQRDQIIAFLSQLTGMFDVRLYPADARIDAILKKTRVPERTSEPPSPVSSGWTRLGLHLPRSPRSLRRPRSRESDTTSSNLSPTRSTTRNDTLMPFSFEWPDANIASVHIESGVDLDKLESVLRSMDSEDLAMRRQRLNRMYHEALLSDKGKGISFTSMLFILAYNKMCTKPTNMEIAEFIDRRALIDRIDSIISLERVRGMLRTVYLRRRFLAARAGEEIYTRIAIPSDERGFPTITVEGDTMPARPKVTIDTRLDTLGSATPPMSRENLFDRDVADSEYDIHLTPLSASSSAARRRALRNANPFLSDDGSPRGSHHASSSSVQAHIPSPTREMSMWDNVIRRLSPEREPKDMPPSPHGTHDDP</sequence>
<dbReference type="Gene3D" id="1.10.287.70">
    <property type="match status" value="4"/>
</dbReference>
<dbReference type="Pfam" id="PF00091">
    <property type="entry name" value="Tubulin"/>
    <property type="match status" value="1"/>
</dbReference>
<dbReference type="FunFam" id="3.40.50.1440:FF:000012">
    <property type="entry name" value="Tubulin gamma chain"/>
    <property type="match status" value="1"/>
</dbReference>
<feature type="transmembrane region" description="Helical" evidence="27">
    <location>
        <begin position="1631"/>
        <end position="1650"/>
    </location>
</feature>
<evidence type="ECO:0000256" key="14">
    <source>
        <dbReference type="ARBA" id="ARBA00022837"/>
    </source>
</evidence>
<dbReference type="Gene3D" id="1.20.120.350">
    <property type="entry name" value="Voltage-gated potassium channels. Chain C"/>
    <property type="match status" value="3"/>
</dbReference>
<feature type="compositionally biased region" description="Polar residues" evidence="26">
    <location>
        <begin position="2317"/>
        <end position="2331"/>
    </location>
</feature>
<keyword evidence="17" id="KW-0406">Ion transport</keyword>
<dbReference type="SUPFAM" id="SSF47473">
    <property type="entry name" value="EF-hand"/>
    <property type="match status" value="1"/>
</dbReference>
<proteinExistence type="inferred from homology"/>
<dbReference type="InterPro" id="IPR050599">
    <property type="entry name" value="VDCC_alpha-1_subunit"/>
</dbReference>
<dbReference type="InterPro" id="IPR002454">
    <property type="entry name" value="Gamma_tubulin"/>
</dbReference>
<feature type="transmembrane region" description="Helical" evidence="27">
    <location>
        <begin position="2178"/>
        <end position="2199"/>
    </location>
</feature>
<evidence type="ECO:0000256" key="2">
    <source>
        <dbReference type="ARBA" id="ARBA00004651"/>
    </source>
</evidence>
<keyword evidence="19 27" id="KW-0472">Membrane</keyword>
<dbReference type="PRINTS" id="PR01164">
    <property type="entry name" value="GAMMATUBULIN"/>
</dbReference>
<evidence type="ECO:0000313" key="29">
    <source>
        <dbReference type="EMBL" id="PKI84229.1"/>
    </source>
</evidence>
<evidence type="ECO:0000256" key="17">
    <source>
        <dbReference type="ARBA" id="ARBA00023065"/>
    </source>
</evidence>
<dbReference type="InterPro" id="IPR023123">
    <property type="entry name" value="Tubulin_C"/>
</dbReference>
<keyword evidence="6" id="KW-1003">Cell membrane</keyword>
<evidence type="ECO:0000256" key="22">
    <source>
        <dbReference type="ARBA" id="ARBA00023303"/>
    </source>
</evidence>
<dbReference type="Gene3D" id="1.10.287.600">
    <property type="entry name" value="Helix hairpin bin"/>
    <property type="match status" value="1"/>
</dbReference>
<feature type="transmembrane region" description="Helical" evidence="27">
    <location>
        <begin position="1364"/>
        <end position="1389"/>
    </location>
</feature>
<evidence type="ECO:0000256" key="12">
    <source>
        <dbReference type="ARBA" id="ARBA00022701"/>
    </source>
</evidence>
<comment type="subcellular location">
    <subcellularLocation>
        <location evidence="2">Cell membrane</location>
        <topology evidence="2">Multi-pass membrane protein</topology>
    </subcellularLocation>
    <subcellularLocation>
        <location evidence="1">Cytoplasm</location>
        <location evidence="1">Cytoskeleton</location>
        <location evidence="1">Microtubule organizing center</location>
        <location evidence="1">Spindle pole body</location>
    </subcellularLocation>
</comment>
<dbReference type="SUPFAM" id="SSF55307">
    <property type="entry name" value="Tubulin C-terminal domain-like"/>
    <property type="match status" value="1"/>
</dbReference>
<feature type="region of interest" description="Disordered" evidence="26">
    <location>
        <begin position="474"/>
        <end position="495"/>
    </location>
</feature>
<evidence type="ECO:0000256" key="16">
    <source>
        <dbReference type="ARBA" id="ARBA00022989"/>
    </source>
</evidence>
<dbReference type="GO" id="GO:0005891">
    <property type="term" value="C:voltage-gated calcium channel complex"/>
    <property type="evidence" value="ECO:0007669"/>
    <property type="project" value="TreeGrafter"/>
</dbReference>
<comment type="similarity">
    <text evidence="3">Belongs to the tubulin family.</text>
</comment>
<dbReference type="STRING" id="2020962.A0A2N1JCF9"/>
<evidence type="ECO:0000313" key="30">
    <source>
        <dbReference type="Proteomes" id="UP000232875"/>
    </source>
</evidence>